<dbReference type="VEuPathDB" id="FungiDB:BD410DRAFT_783703"/>
<dbReference type="SUPFAM" id="SSF48317">
    <property type="entry name" value="Acid phosphatase/Vanadium-dependent haloperoxidase"/>
    <property type="match status" value="1"/>
</dbReference>
<keyword evidence="9" id="KW-1185">Reference proteome</keyword>
<evidence type="ECO:0000256" key="3">
    <source>
        <dbReference type="ARBA" id="ARBA00022801"/>
    </source>
</evidence>
<dbReference type="EMBL" id="ML170161">
    <property type="protein sequence ID" value="TDL26613.1"/>
    <property type="molecule type" value="Genomic_DNA"/>
</dbReference>
<dbReference type="UniPathway" id="UPA00378"/>
<keyword evidence="5 6" id="KW-0472">Membrane</keyword>
<keyword evidence="3" id="KW-0378">Hydrolase</keyword>
<evidence type="ECO:0000256" key="2">
    <source>
        <dbReference type="ARBA" id="ARBA00022692"/>
    </source>
</evidence>
<feature type="transmembrane region" description="Helical" evidence="6">
    <location>
        <begin position="150"/>
        <end position="171"/>
    </location>
</feature>
<keyword evidence="2 6" id="KW-0812">Transmembrane</keyword>
<dbReference type="InterPro" id="IPR000326">
    <property type="entry name" value="PAP2/HPO"/>
</dbReference>
<dbReference type="InterPro" id="IPR036938">
    <property type="entry name" value="PAP2/HPO_sf"/>
</dbReference>
<evidence type="ECO:0000259" key="7">
    <source>
        <dbReference type="SMART" id="SM00014"/>
    </source>
</evidence>
<evidence type="ECO:0000256" key="5">
    <source>
        <dbReference type="ARBA" id="ARBA00023136"/>
    </source>
</evidence>
<feature type="domain" description="Phosphatidic acid phosphatase type 2/haloperoxidase" evidence="7">
    <location>
        <begin position="49"/>
        <end position="169"/>
    </location>
</feature>
<feature type="transmembrane region" description="Helical" evidence="6">
    <location>
        <begin position="20"/>
        <end position="42"/>
    </location>
</feature>
<dbReference type="AlphaFoldDB" id="A0A4Y7QG03"/>
<keyword evidence="4 6" id="KW-1133">Transmembrane helix</keyword>
<dbReference type="Pfam" id="PF01569">
    <property type="entry name" value="PAP2"/>
    <property type="match status" value="1"/>
</dbReference>
<dbReference type="SMART" id="SM00014">
    <property type="entry name" value="acidPPc"/>
    <property type="match status" value="1"/>
</dbReference>
<evidence type="ECO:0000256" key="6">
    <source>
        <dbReference type="SAM" id="Phobius"/>
    </source>
</evidence>
<dbReference type="STRING" id="50990.A0A4Y7QG03"/>
<comment type="subcellular location">
    <subcellularLocation>
        <location evidence="1">Membrane</location>
        <topology evidence="1">Multi-pass membrane protein</topology>
    </subcellularLocation>
</comment>
<dbReference type="PANTHER" id="PTHR14969:SF13">
    <property type="entry name" value="AT30094P"/>
    <property type="match status" value="1"/>
</dbReference>
<protein>
    <submittedName>
        <fullName evidence="8">PAP2-domain-containing protein</fullName>
    </submittedName>
</protein>
<evidence type="ECO:0000256" key="1">
    <source>
        <dbReference type="ARBA" id="ARBA00004141"/>
    </source>
</evidence>
<evidence type="ECO:0000313" key="9">
    <source>
        <dbReference type="Proteomes" id="UP000294933"/>
    </source>
</evidence>
<sequence>MAMNPAPLELTHVLYDADSPVSLAFALVTLSPVLLMASYAALAVVTRDLLIINMWAGQLACEAINLFIKRIVRQERPAKSYGSGYGFPSSHSQYMGYFSSFLLLHLLLRHRFASTGSWFLDAMRIIVFGGAIVAWAGSVCYSRYHLTYHTAAQILWGVVIGILLGTTHYTLTELLPFRQPYSLAGRLRATLLESEICTWLRVRDGWAVWADGGDEAGWKLWRERWDARRRKKV</sequence>
<dbReference type="GO" id="GO:0016020">
    <property type="term" value="C:membrane"/>
    <property type="evidence" value="ECO:0007669"/>
    <property type="project" value="UniProtKB-SubCell"/>
</dbReference>
<dbReference type="InterPro" id="IPR039667">
    <property type="entry name" value="Dolichyldiphosphatase_PAP2"/>
</dbReference>
<gene>
    <name evidence="8" type="ORF">BD410DRAFT_783703</name>
</gene>
<evidence type="ECO:0000256" key="4">
    <source>
        <dbReference type="ARBA" id="ARBA00022989"/>
    </source>
</evidence>
<accession>A0A4Y7QG03</accession>
<dbReference type="PANTHER" id="PTHR14969">
    <property type="entry name" value="SPHINGOSINE-1-PHOSPHATE PHOSPHOHYDROLASE"/>
    <property type="match status" value="1"/>
</dbReference>
<name>A0A4Y7QG03_9AGAM</name>
<feature type="transmembrane region" description="Helical" evidence="6">
    <location>
        <begin position="125"/>
        <end position="144"/>
    </location>
</feature>
<evidence type="ECO:0000313" key="8">
    <source>
        <dbReference type="EMBL" id="TDL26613.1"/>
    </source>
</evidence>
<dbReference type="Proteomes" id="UP000294933">
    <property type="component" value="Unassembled WGS sequence"/>
</dbReference>
<dbReference type="GO" id="GO:0042392">
    <property type="term" value="F:sphingosine-1-phosphate phosphatase activity"/>
    <property type="evidence" value="ECO:0007669"/>
    <property type="project" value="TreeGrafter"/>
</dbReference>
<dbReference type="Gene3D" id="1.20.144.10">
    <property type="entry name" value="Phosphatidic acid phosphatase type 2/haloperoxidase"/>
    <property type="match status" value="1"/>
</dbReference>
<organism evidence="8 9">
    <name type="scientific">Rickenella mellea</name>
    <dbReference type="NCBI Taxonomy" id="50990"/>
    <lineage>
        <taxon>Eukaryota</taxon>
        <taxon>Fungi</taxon>
        <taxon>Dikarya</taxon>
        <taxon>Basidiomycota</taxon>
        <taxon>Agaricomycotina</taxon>
        <taxon>Agaricomycetes</taxon>
        <taxon>Hymenochaetales</taxon>
        <taxon>Rickenellaceae</taxon>
        <taxon>Rickenella</taxon>
    </lineage>
</organism>
<dbReference type="OrthoDB" id="302705at2759"/>
<proteinExistence type="predicted"/>
<reference evidence="8 9" key="1">
    <citation type="submission" date="2018-06" db="EMBL/GenBank/DDBJ databases">
        <title>A transcriptomic atlas of mushroom development highlights an independent origin of complex multicellularity.</title>
        <authorList>
            <consortium name="DOE Joint Genome Institute"/>
            <person name="Krizsan K."/>
            <person name="Almasi E."/>
            <person name="Merenyi Z."/>
            <person name="Sahu N."/>
            <person name="Viragh M."/>
            <person name="Koszo T."/>
            <person name="Mondo S."/>
            <person name="Kiss B."/>
            <person name="Balint B."/>
            <person name="Kues U."/>
            <person name="Barry K."/>
            <person name="Hegedus J.C."/>
            <person name="Henrissat B."/>
            <person name="Johnson J."/>
            <person name="Lipzen A."/>
            <person name="Ohm R."/>
            <person name="Nagy I."/>
            <person name="Pangilinan J."/>
            <person name="Yan J."/>
            <person name="Xiong Y."/>
            <person name="Grigoriev I.V."/>
            <person name="Hibbett D.S."/>
            <person name="Nagy L.G."/>
        </authorList>
    </citation>
    <scope>NUCLEOTIDE SEQUENCE [LARGE SCALE GENOMIC DNA]</scope>
    <source>
        <strain evidence="8 9">SZMC22713</strain>
    </source>
</reference>
<dbReference type="CDD" id="cd03382">
    <property type="entry name" value="PAP2_dolichyldiphosphatase"/>
    <property type="match status" value="1"/>
</dbReference>